<evidence type="ECO:0000256" key="2">
    <source>
        <dbReference type="ARBA" id="ARBA00023015"/>
    </source>
</evidence>
<dbReference type="GO" id="GO:0006352">
    <property type="term" value="P:DNA-templated transcription initiation"/>
    <property type="evidence" value="ECO:0007669"/>
    <property type="project" value="InterPro"/>
</dbReference>
<dbReference type="InterPro" id="IPR013325">
    <property type="entry name" value="RNA_pol_sigma_r2"/>
</dbReference>
<evidence type="ECO:0000313" key="8">
    <source>
        <dbReference type="Proteomes" id="UP001164653"/>
    </source>
</evidence>
<protein>
    <submittedName>
        <fullName evidence="7">RNA polymerase sigma-70 factor</fullName>
    </submittedName>
</protein>
<comment type="similarity">
    <text evidence="1">Belongs to the sigma-70 factor family. ECF subfamily.</text>
</comment>
<dbReference type="EMBL" id="CP112998">
    <property type="protein sequence ID" value="WAC15036.1"/>
    <property type="molecule type" value="Genomic_DNA"/>
</dbReference>
<dbReference type="InterPro" id="IPR013249">
    <property type="entry name" value="RNA_pol_sigma70_r4_t2"/>
</dbReference>
<proteinExistence type="inferred from homology"/>
<dbReference type="PANTHER" id="PTHR43133:SF46">
    <property type="entry name" value="RNA POLYMERASE SIGMA-70 FACTOR ECF SUBFAMILY"/>
    <property type="match status" value="1"/>
</dbReference>
<evidence type="ECO:0000256" key="3">
    <source>
        <dbReference type="ARBA" id="ARBA00023082"/>
    </source>
</evidence>
<evidence type="ECO:0000259" key="5">
    <source>
        <dbReference type="Pfam" id="PF04542"/>
    </source>
</evidence>
<feature type="domain" description="RNA polymerase sigma-70 region 2" evidence="5">
    <location>
        <begin position="29"/>
        <end position="93"/>
    </location>
</feature>
<dbReference type="GO" id="GO:0003677">
    <property type="term" value="F:DNA binding"/>
    <property type="evidence" value="ECO:0007669"/>
    <property type="project" value="InterPro"/>
</dbReference>
<dbReference type="PANTHER" id="PTHR43133">
    <property type="entry name" value="RNA POLYMERASE ECF-TYPE SIGMA FACTO"/>
    <property type="match status" value="1"/>
</dbReference>
<feature type="domain" description="RNA polymerase sigma factor 70 region 4 type 2" evidence="6">
    <location>
        <begin position="127"/>
        <end position="175"/>
    </location>
</feature>
<dbReference type="NCBIfam" id="TIGR02937">
    <property type="entry name" value="sigma70-ECF"/>
    <property type="match status" value="1"/>
</dbReference>
<dbReference type="InterPro" id="IPR013324">
    <property type="entry name" value="RNA_pol_sigma_r3/r4-like"/>
</dbReference>
<dbReference type="SUPFAM" id="SSF88946">
    <property type="entry name" value="Sigma2 domain of RNA polymerase sigma factors"/>
    <property type="match status" value="1"/>
</dbReference>
<reference evidence="7" key="1">
    <citation type="submission" date="2022-11" db="EMBL/GenBank/DDBJ databases">
        <title>Dyadobacter pollutisoli sp. nov., isolated from plastic dumped soil.</title>
        <authorList>
            <person name="Kim J.M."/>
            <person name="Kim K.R."/>
            <person name="Lee J.K."/>
            <person name="Hao L."/>
            <person name="Jeon C.O."/>
        </authorList>
    </citation>
    <scope>NUCLEOTIDE SEQUENCE</scope>
    <source>
        <strain evidence="7">U1</strain>
    </source>
</reference>
<dbReference type="Gene3D" id="1.10.1740.10">
    <property type="match status" value="1"/>
</dbReference>
<organism evidence="7 8">
    <name type="scientific">Dyadobacter pollutisoli</name>
    <dbReference type="NCBI Taxonomy" id="2910158"/>
    <lineage>
        <taxon>Bacteria</taxon>
        <taxon>Pseudomonadati</taxon>
        <taxon>Bacteroidota</taxon>
        <taxon>Cytophagia</taxon>
        <taxon>Cytophagales</taxon>
        <taxon>Spirosomataceae</taxon>
        <taxon>Dyadobacter</taxon>
    </lineage>
</organism>
<dbReference type="InterPro" id="IPR014284">
    <property type="entry name" value="RNA_pol_sigma-70_dom"/>
</dbReference>
<keyword evidence="8" id="KW-1185">Reference proteome</keyword>
<dbReference type="KEGG" id="dpf:ON006_13930"/>
<dbReference type="Pfam" id="PF08281">
    <property type="entry name" value="Sigma70_r4_2"/>
    <property type="match status" value="1"/>
</dbReference>
<dbReference type="InterPro" id="IPR039425">
    <property type="entry name" value="RNA_pol_sigma-70-like"/>
</dbReference>
<dbReference type="InterPro" id="IPR014327">
    <property type="entry name" value="RNA_pol_sigma70_bacteroid"/>
</dbReference>
<dbReference type="InterPro" id="IPR036388">
    <property type="entry name" value="WH-like_DNA-bd_sf"/>
</dbReference>
<dbReference type="SUPFAM" id="SSF88659">
    <property type="entry name" value="Sigma3 and sigma4 domains of RNA polymerase sigma factors"/>
    <property type="match status" value="1"/>
</dbReference>
<keyword evidence="2" id="KW-0805">Transcription regulation</keyword>
<keyword evidence="3" id="KW-0731">Sigma factor</keyword>
<name>A0A9E8NHF0_9BACT</name>
<dbReference type="GO" id="GO:0016987">
    <property type="term" value="F:sigma factor activity"/>
    <property type="evidence" value="ECO:0007669"/>
    <property type="project" value="UniProtKB-KW"/>
</dbReference>
<evidence type="ECO:0000259" key="6">
    <source>
        <dbReference type="Pfam" id="PF08281"/>
    </source>
</evidence>
<evidence type="ECO:0000313" key="7">
    <source>
        <dbReference type="EMBL" id="WAC15036.1"/>
    </source>
</evidence>
<dbReference type="AlphaFoldDB" id="A0A9E8NHF0"/>
<dbReference type="RefSeq" id="WP_244820403.1">
    <property type="nucleotide sequence ID" value="NZ_CP112998.1"/>
</dbReference>
<accession>A0A9E8NHF0</accession>
<dbReference type="Proteomes" id="UP001164653">
    <property type="component" value="Chromosome"/>
</dbReference>
<dbReference type="Gene3D" id="1.10.10.10">
    <property type="entry name" value="Winged helix-like DNA-binding domain superfamily/Winged helix DNA-binding domain"/>
    <property type="match status" value="1"/>
</dbReference>
<dbReference type="InterPro" id="IPR007627">
    <property type="entry name" value="RNA_pol_sigma70_r2"/>
</dbReference>
<keyword evidence="4" id="KW-0804">Transcription</keyword>
<sequence>MRVSYEPPLFDDQLAASLLRDDEKAFSEIYNRYWQRLYVFALSKLNDETGAEETIQTVFVDLWQKRRRNQIDNLSSYLYKAVKNKCIDHIRQRLVKDRHEEFLLNTFVDEDMGTEELLALQELKAVIDLSMKQLPEKTREIFKLSRLDGLSVREVSLALSVPQRTVEYHLAHALKVMRGCLRDFIVFGGN</sequence>
<dbReference type="NCBIfam" id="TIGR02985">
    <property type="entry name" value="Sig70_bacteroi1"/>
    <property type="match status" value="1"/>
</dbReference>
<gene>
    <name evidence="7" type="ORF">ON006_13930</name>
</gene>
<evidence type="ECO:0000256" key="1">
    <source>
        <dbReference type="ARBA" id="ARBA00010641"/>
    </source>
</evidence>
<dbReference type="Pfam" id="PF04542">
    <property type="entry name" value="Sigma70_r2"/>
    <property type="match status" value="1"/>
</dbReference>
<evidence type="ECO:0000256" key="4">
    <source>
        <dbReference type="ARBA" id="ARBA00023163"/>
    </source>
</evidence>